<dbReference type="AlphaFoldDB" id="A0A4Y7SPB1"/>
<dbReference type="Proteomes" id="UP000298030">
    <property type="component" value="Unassembled WGS sequence"/>
</dbReference>
<gene>
    <name evidence="1" type="ORF">FA13DRAFT_1766210</name>
</gene>
<keyword evidence="2" id="KW-1185">Reference proteome</keyword>
<reference evidence="1 2" key="1">
    <citation type="journal article" date="2019" name="Nat. Ecol. Evol.">
        <title>Megaphylogeny resolves global patterns of mushroom evolution.</title>
        <authorList>
            <person name="Varga T."/>
            <person name="Krizsan K."/>
            <person name="Foldi C."/>
            <person name="Dima B."/>
            <person name="Sanchez-Garcia M."/>
            <person name="Sanchez-Ramirez S."/>
            <person name="Szollosi G.J."/>
            <person name="Szarkandi J.G."/>
            <person name="Papp V."/>
            <person name="Albert L."/>
            <person name="Andreopoulos W."/>
            <person name="Angelini C."/>
            <person name="Antonin V."/>
            <person name="Barry K.W."/>
            <person name="Bougher N.L."/>
            <person name="Buchanan P."/>
            <person name="Buyck B."/>
            <person name="Bense V."/>
            <person name="Catcheside P."/>
            <person name="Chovatia M."/>
            <person name="Cooper J."/>
            <person name="Damon W."/>
            <person name="Desjardin D."/>
            <person name="Finy P."/>
            <person name="Geml J."/>
            <person name="Haridas S."/>
            <person name="Hughes K."/>
            <person name="Justo A."/>
            <person name="Karasinski D."/>
            <person name="Kautmanova I."/>
            <person name="Kiss B."/>
            <person name="Kocsube S."/>
            <person name="Kotiranta H."/>
            <person name="LaButti K.M."/>
            <person name="Lechner B.E."/>
            <person name="Liimatainen K."/>
            <person name="Lipzen A."/>
            <person name="Lukacs Z."/>
            <person name="Mihaltcheva S."/>
            <person name="Morgado L.N."/>
            <person name="Niskanen T."/>
            <person name="Noordeloos M.E."/>
            <person name="Ohm R.A."/>
            <person name="Ortiz-Santana B."/>
            <person name="Ovrebo C."/>
            <person name="Racz N."/>
            <person name="Riley R."/>
            <person name="Savchenko A."/>
            <person name="Shiryaev A."/>
            <person name="Soop K."/>
            <person name="Spirin V."/>
            <person name="Szebenyi C."/>
            <person name="Tomsovsky M."/>
            <person name="Tulloss R.E."/>
            <person name="Uehling J."/>
            <person name="Grigoriev I.V."/>
            <person name="Vagvolgyi C."/>
            <person name="Papp T."/>
            <person name="Martin F.M."/>
            <person name="Miettinen O."/>
            <person name="Hibbett D.S."/>
            <person name="Nagy L.G."/>
        </authorList>
    </citation>
    <scope>NUCLEOTIDE SEQUENCE [LARGE SCALE GENOMIC DNA]</scope>
    <source>
        <strain evidence="1 2">FP101781</strain>
    </source>
</reference>
<protein>
    <submittedName>
        <fullName evidence="1">Uncharacterized protein</fullName>
    </submittedName>
</protein>
<evidence type="ECO:0000313" key="1">
    <source>
        <dbReference type="EMBL" id="TEB23454.1"/>
    </source>
</evidence>
<accession>A0A4Y7SPB1</accession>
<organism evidence="1 2">
    <name type="scientific">Coprinellus micaceus</name>
    <name type="common">Glistening ink-cap mushroom</name>
    <name type="synonym">Coprinus micaceus</name>
    <dbReference type="NCBI Taxonomy" id="71717"/>
    <lineage>
        <taxon>Eukaryota</taxon>
        <taxon>Fungi</taxon>
        <taxon>Dikarya</taxon>
        <taxon>Basidiomycota</taxon>
        <taxon>Agaricomycotina</taxon>
        <taxon>Agaricomycetes</taxon>
        <taxon>Agaricomycetidae</taxon>
        <taxon>Agaricales</taxon>
        <taxon>Agaricineae</taxon>
        <taxon>Psathyrellaceae</taxon>
        <taxon>Coprinellus</taxon>
    </lineage>
</organism>
<dbReference type="OrthoDB" id="2688210at2759"/>
<proteinExistence type="predicted"/>
<dbReference type="STRING" id="71717.A0A4Y7SPB1"/>
<evidence type="ECO:0000313" key="2">
    <source>
        <dbReference type="Proteomes" id="UP000298030"/>
    </source>
</evidence>
<comment type="caution">
    <text evidence="1">The sequence shown here is derived from an EMBL/GenBank/DDBJ whole genome shotgun (WGS) entry which is preliminary data.</text>
</comment>
<dbReference type="EMBL" id="QPFP01000078">
    <property type="protein sequence ID" value="TEB23454.1"/>
    <property type="molecule type" value="Genomic_DNA"/>
</dbReference>
<name>A0A4Y7SPB1_COPMI</name>
<sequence length="274" mass="31750">MPRIEQDPNIEVIPNFDSEVFKAVFQPLVTEDKTLEDIIADTKKAWEEEHQRKVEQWEQQEELDRMERAEREKKKPKLKAFVPHKVVATITAPRAPQYAINKLRNLDIPEMYYFTQEGCEEARLQDRTTSSSAMTLTQGEDGLMLTLAVAHKPSAKVIPDHLLSYRQMMIAKTGLLAAMSNELVWPRAVITALASLFLEMDNHSLRREVHGEEALVIYMVEVRREWHEQLKSADENVQPFNISVVNEERIQRIYRDILNTKQAAVIARSVTRFP</sequence>